<feature type="signal peptide" evidence="1">
    <location>
        <begin position="1"/>
        <end position="26"/>
    </location>
</feature>
<evidence type="ECO:0000313" key="3">
    <source>
        <dbReference type="Proteomes" id="UP001476798"/>
    </source>
</evidence>
<accession>A0ABV0NK40</accession>
<evidence type="ECO:0000256" key="1">
    <source>
        <dbReference type="SAM" id="SignalP"/>
    </source>
</evidence>
<name>A0ABV0NK40_9TELE</name>
<evidence type="ECO:0000313" key="2">
    <source>
        <dbReference type="EMBL" id="MEQ2171675.1"/>
    </source>
</evidence>
<organism evidence="2 3">
    <name type="scientific">Goodea atripinnis</name>
    <dbReference type="NCBI Taxonomy" id="208336"/>
    <lineage>
        <taxon>Eukaryota</taxon>
        <taxon>Metazoa</taxon>
        <taxon>Chordata</taxon>
        <taxon>Craniata</taxon>
        <taxon>Vertebrata</taxon>
        <taxon>Euteleostomi</taxon>
        <taxon>Actinopterygii</taxon>
        <taxon>Neopterygii</taxon>
        <taxon>Teleostei</taxon>
        <taxon>Neoteleostei</taxon>
        <taxon>Acanthomorphata</taxon>
        <taxon>Ovalentaria</taxon>
        <taxon>Atherinomorphae</taxon>
        <taxon>Cyprinodontiformes</taxon>
        <taxon>Goodeidae</taxon>
        <taxon>Goodea</taxon>
    </lineage>
</organism>
<proteinExistence type="predicted"/>
<sequence>MLGMSIRVDLAEIWSLFFLVTGPVQLFQGNCVFVGVTKVTVKNASREPVGGLEGNTTFLFNSCRANFRDLSILNSENGIQ</sequence>
<gene>
    <name evidence="2" type="ORF">GOODEAATRI_013200</name>
</gene>
<protein>
    <submittedName>
        <fullName evidence="2">Uncharacterized protein</fullName>
    </submittedName>
</protein>
<dbReference type="EMBL" id="JAHRIO010040857">
    <property type="protein sequence ID" value="MEQ2171675.1"/>
    <property type="molecule type" value="Genomic_DNA"/>
</dbReference>
<comment type="caution">
    <text evidence="2">The sequence shown here is derived from an EMBL/GenBank/DDBJ whole genome shotgun (WGS) entry which is preliminary data.</text>
</comment>
<feature type="chain" id="PRO_5045099168" evidence="1">
    <location>
        <begin position="27"/>
        <end position="80"/>
    </location>
</feature>
<dbReference type="Proteomes" id="UP001476798">
    <property type="component" value="Unassembled WGS sequence"/>
</dbReference>
<keyword evidence="1" id="KW-0732">Signal</keyword>
<reference evidence="2 3" key="1">
    <citation type="submission" date="2021-06" db="EMBL/GenBank/DDBJ databases">
        <authorList>
            <person name="Palmer J.M."/>
        </authorList>
    </citation>
    <scope>NUCLEOTIDE SEQUENCE [LARGE SCALE GENOMIC DNA]</scope>
    <source>
        <strain evidence="2 3">GA_2019</strain>
        <tissue evidence="2">Muscle</tissue>
    </source>
</reference>
<keyword evidence="3" id="KW-1185">Reference proteome</keyword>